<evidence type="ECO:0000313" key="3">
    <source>
        <dbReference type="EMBL" id="KAK7540493.1"/>
    </source>
</evidence>
<dbReference type="PANTHER" id="PTHR44329:SF214">
    <property type="entry name" value="PROTEIN KINASE DOMAIN-CONTAINING PROTEIN"/>
    <property type="match status" value="1"/>
</dbReference>
<dbReference type="EMBL" id="JBBPEH010000003">
    <property type="protein sequence ID" value="KAK7540493.1"/>
    <property type="molecule type" value="Genomic_DNA"/>
</dbReference>
<organism evidence="3 4">
    <name type="scientific">Phyllosticta citribraziliensis</name>
    <dbReference type="NCBI Taxonomy" id="989973"/>
    <lineage>
        <taxon>Eukaryota</taxon>
        <taxon>Fungi</taxon>
        <taxon>Dikarya</taxon>
        <taxon>Ascomycota</taxon>
        <taxon>Pezizomycotina</taxon>
        <taxon>Dothideomycetes</taxon>
        <taxon>Dothideomycetes incertae sedis</taxon>
        <taxon>Botryosphaeriales</taxon>
        <taxon>Phyllostictaceae</taxon>
        <taxon>Phyllosticta</taxon>
    </lineage>
</organism>
<dbReference type="InterPro" id="IPR000719">
    <property type="entry name" value="Prot_kinase_dom"/>
</dbReference>
<dbReference type="Proteomes" id="UP001360953">
    <property type="component" value="Unassembled WGS sequence"/>
</dbReference>
<protein>
    <submittedName>
        <fullName evidence="3">Kinase-like domain-containing protein</fullName>
    </submittedName>
</protein>
<comment type="caution">
    <text evidence="3">The sequence shown here is derived from an EMBL/GenBank/DDBJ whole genome shotgun (WGS) entry which is preliminary data.</text>
</comment>
<dbReference type="Gene3D" id="1.10.510.10">
    <property type="entry name" value="Transferase(Phosphotransferase) domain 1"/>
    <property type="match status" value="1"/>
</dbReference>
<dbReference type="SUPFAM" id="SSF56112">
    <property type="entry name" value="Protein kinase-like (PK-like)"/>
    <property type="match status" value="1"/>
</dbReference>
<feature type="domain" description="Protein kinase" evidence="2">
    <location>
        <begin position="223"/>
        <end position="602"/>
    </location>
</feature>
<dbReference type="PROSITE" id="PS00108">
    <property type="entry name" value="PROTEIN_KINASE_ST"/>
    <property type="match status" value="1"/>
</dbReference>
<dbReference type="SMART" id="SM00220">
    <property type="entry name" value="S_TKc"/>
    <property type="match status" value="1"/>
</dbReference>
<proteinExistence type="predicted"/>
<evidence type="ECO:0000256" key="1">
    <source>
        <dbReference type="SAM" id="MobiDB-lite"/>
    </source>
</evidence>
<dbReference type="PANTHER" id="PTHR44329">
    <property type="entry name" value="SERINE/THREONINE-PROTEIN KINASE TNNI3K-RELATED"/>
    <property type="match status" value="1"/>
</dbReference>
<sequence length="616" mass="69041">MDYSMKDAGESEYADADLQMKDASAPYSRQQTNRRPLNLGGSRLAVNHVGANNQAAERAYAEDFNDFLLTSSNNQSAEDEDMGDVEAPFSPQPTNRRPTRLGDGLEFNRIGANNQAGSRAYREDFNAFPPAPDRRARFTPINAGAAGHQDRDNAVFSPNPAVNADEWDSVDFRTKDKNATIPVINLVTQYDTAPSPLNFHQVFARDEPPQPKLNDKIEEDFNIKDAVFLAQGGEGKVYLAHQHRTGKVHVVKYIKHHKYHASRRFPNEIERLISIGLGPNVKQTHDNILKILQWYPPVDASPDCAYVMEFCPLDDLEKFTWAHFHGSPNGHARPHEALLRSLYIDLLQGLEYLHATTTATGQQKPSIIHGDIKPQNILLTANHALPGHWAYAVPTAKLADFGGATAKPVFKNPLPYPDFKAQNWQYRSLRQLYTQNWAAPEALPSDGYFGADDLYARLMPSTDVYSVAASINFVVTASPAKKGGGFKDMSLSTNYFKKREYWHKGRDKGNAWWERNVGLVADNDILPPDARMPEGTSTTERRRAWPAARAKGMTTEFSLQPKKEYSLLFMMALKRGFEPDVEKRADVQTLLGWLKGGFDQYIRELIYGEGTVGIDG</sequence>
<keyword evidence="4" id="KW-1185">Reference proteome</keyword>
<dbReference type="InterPro" id="IPR011009">
    <property type="entry name" value="Kinase-like_dom_sf"/>
</dbReference>
<dbReference type="PROSITE" id="PS50011">
    <property type="entry name" value="PROTEIN_KINASE_DOM"/>
    <property type="match status" value="1"/>
</dbReference>
<evidence type="ECO:0000313" key="4">
    <source>
        <dbReference type="Proteomes" id="UP001360953"/>
    </source>
</evidence>
<feature type="region of interest" description="Disordered" evidence="1">
    <location>
        <begin position="74"/>
        <end position="104"/>
    </location>
</feature>
<dbReference type="RefSeq" id="XP_066657424.1">
    <property type="nucleotide sequence ID" value="XM_066794721.1"/>
</dbReference>
<dbReference type="Pfam" id="PF00069">
    <property type="entry name" value="Pkinase"/>
    <property type="match status" value="1"/>
</dbReference>
<accession>A0ABR1LZ92</accession>
<dbReference type="CDD" id="cd00180">
    <property type="entry name" value="PKc"/>
    <property type="match status" value="1"/>
</dbReference>
<dbReference type="InterPro" id="IPR008271">
    <property type="entry name" value="Ser/Thr_kinase_AS"/>
</dbReference>
<dbReference type="InterPro" id="IPR051681">
    <property type="entry name" value="Ser/Thr_Kinases-Pseudokinases"/>
</dbReference>
<dbReference type="GeneID" id="92027627"/>
<evidence type="ECO:0000259" key="2">
    <source>
        <dbReference type="PROSITE" id="PS50011"/>
    </source>
</evidence>
<gene>
    <name evidence="3" type="ORF">J3D65DRAFT_237346</name>
</gene>
<feature type="region of interest" description="Disordered" evidence="1">
    <location>
        <begin position="1"/>
        <end position="40"/>
    </location>
</feature>
<name>A0ABR1LZ92_9PEZI</name>
<reference evidence="3 4" key="1">
    <citation type="submission" date="2024-04" db="EMBL/GenBank/DDBJ databases">
        <title>Phyllosticta paracitricarpa is synonymous to the EU quarantine fungus P. citricarpa based on phylogenomic analyses.</title>
        <authorList>
            <consortium name="Lawrence Berkeley National Laboratory"/>
            <person name="Van ingen-buijs V.A."/>
            <person name="Van westerhoven A.C."/>
            <person name="Haridas S."/>
            <person name="Skiadas P."/>
            <person name="Martin F."/>
            <person name="Groenewald J.Z."/>
            <person name="Crous P.W."/>
            <person name="Seidl M.F."/>
        </authorList>
    </citation>
    <scope>NUCLEOTIDE SEQUENCE [LARGE SCALE GENOMIC DNA]</scope>
    <source>
        <strain evidence="3 4">CPC 17464</strain>
    </source>
</reference>